<dbReference type="OrthoDB" id="5413531at2759"/>
<evidence type="ECO:0000313" key="2">
    <source>
        <dbReference type="EMBL" id="CAI4216962.1"/>
    </source>
</evidence>
<gene>
    <name evidence="2" type="ORF">PPNO1_LOCUS6606</name>
</gene>
<evidence type="ECO:0000256" key="1">
    <source>
        <dbReference type="SAM" id="Coils"/>
    </source>
</evidence>
<keyword evidence="1" id="KW-0175">Coiled coil</keyword>
<reference evidence="2" key="1">
    <citation type="submission" date="2022-11" db="EMBL/GenBank/DDBJ databases">
        <authorList>
            <person name="Scott C."/>
            <person name="Bruce N."/>
        </authorList>
    </citation>
    <scope>NUCLEOTIDE SEQUENCE</scope>
</reference>
<evidence type="ECO:0000313" key="3">
    <source>
        <dbReference type="Proteomes" id="UP000838763"/>
    </source>
</evidence>
<dbReference type="Proteomes" id="UP000838763">
    <property type="component" value="Unassembled WGS sequence"/>
</dbReference>
<name>A0A9P1H6K5_9PEZI</name>
<organism evidence="2 3">
    <name type="scientific">Parascedosporium putredinis</name>
    <dbReference type="NCBI Taxonomy" id="1442378"/>
    <lineage>
        <taxon>Eukaryota</taxon>
        <taxon>Fungi</taxon>
        <taxon>Dikarya</taxon>
        <taxon>Ascomycota</taxon>
        <taxon>Pezizomycotina</taxon>
        <taxon>Sordariomycetes</taxon>
        <taxon>Hypocreomycetidae</taxon>
        <taxon>Microascales</taxon>
        <taxon>Microascaceae</taxon>
        <taxon>Parascedosporium</taxon>
    </lineage>
</organism>
<dbReference type="AlphaFoldDB" id="A0A9P1H6K5"/>
<accession>A0A9P1H6K5</accession>
<sequence length="454" mass="51287">MPGYIPATDYARPYYSGHLQNNHPDLIKILSHLNCDYFCHPGGRPPTMLALKRHAQALAILIRAHCISTSGGEINAQGSEQGEGLYENTDENHQIPLSSLMNHVKRYSDVAGPEFHCPFESYKPRDPSERPSKVRPYQTHHNLLMHANDCLEILDNEYGATGGFMSILPSGESDEAEEMKAARNSLVGQWLLFTQHLVGRMHELEINYAQSLDLLAGDAAVPLQVVGKTGPSKTTGRDIGFPQDRWVLANAGDDIFDLLHQRMDKEEDLAQETEAIWKAGGVSGERMWKKTQQSQDVSRGIVAIDVQTRYYRLKNAGKSTIFVVPGWEFHPSCSYTRIIEQRPTVVAVPAPQWPPRVSDWEAKARAKLEAAEELARDHNQLRDNMNEQLRAHNAFVSHLKKTTLLAKSYEAAFARDANDQIKRMTEELQQYRDKLTHLAEVLPQSYHHHLEMSP</sequence>
<comment type="caution">
    <text evidence="2">The sequence shown here is derived from an EMBL/GenBank/DDBJ whole genome shotgun (WGS) entry which is preliminary data.</text>
</comment>
<dbReference type="EMBL" id="CALLCH030000015">
    <property type="protein sequence ID" value="CAI4216962.1"/>
    <property type="molecule type" value="Genomic_DNA"/>
</dbReference>
<proteinExistence type="predicted"/>
<keyword evidence="3" id="KW-1185">Reference proteome</keyword>
<protein>
    <submittedName>
        <fullName evidence="2">Uncharacterized protein</fullName>
    </submittedName>
</protein>
<feature type="coiled-coil region" evidence="1">
    <location>
        <begin position="361"/>
        <end position="441"/>
    </location>
</feature>